<reference evidence="2 3" key="2">
    <citation type="submission" date="2018-11" db="EMBL/GenBank/DDBJ databases">
        <authorList>
            <consortium name="Pathogen Informatics"/>
        </authorList>
    </citation>
    <scope>NUCLEOTIDE SEQUENCE [LARGE SCALE GENOMIC DNA]</scope>
</reference>
<evidence type="ECO:0000313" key="3">
    <source>
        <dbReference type="Proteomes" id="UP000276776"/>
    </source>
</evidence>
<dbReference type="InterPro" id="IPR008509">
    <property type="entry name" value="MOT2/MFSD5"/>
</dbReference>
<feature type="transmembrane region" description="Helical" evidence="1">
    <location>
        <begin position="347"/>
        <end position="369"/>
    </location>
</feature>
<keyword evidence="1" id="KW-1133">Transmembrane helix</keyword>
<feature type="transmembrane region" description="Helical" evidence="1">
    <location>
        <begin position="41"/>
        <end position="62"/>
    </location>
</feature>
<proteinExistence type="predicted"/>
<dbReference type="OrthoDB" id="263957at2759"/>
<dbReference type="GO" id="GO:0016020">
    <property type="term" value="C:membrane"/>
    <property type="evidence" value="ECO:0007669"/>
    <property type="project" value="InterPro"/>
</dbReference>
<reference evidence="4" key="1">
    <citation type="submission" date="2017-02" db="UniProtKB">
        <authorList>
            <consortium name="WormBaseParasite"/>
        </authorList>
    </citation>
    <scope>IDENTIFICATION</scope>
</reference>
<dbReference type="Pfam" id="PF05631">
    <property type="entry name" value="MFS_5"/>
    <property type="match status" value="1"/>
</dbReference>
<dbReference type="CDD" id="cd17487">
    <property type="entry name" value="MFS_MFSD5_like"/>
    <property type="match status" value="1"/>
</dbReference>
<evidence type="ECO:0000313" key="4">
    <source>
        <dbReference type="WBParaSite" id="TCLT_0000449901-mRNA-1"/>
    </source>
</evidence>
<feature type="transmembrane region" description="Helical" evidence="1">
    <location>
        <begin position="406"/>
        <end position="426"/>
    </location>
</feature>
<dbReference type="WBParaSite" id="TCLT_0000449901-mRNA-1">
    <property type="protein sequence ID" value="TCLT_0000449901-mRNA-1"/>
    <property type="gene ID" value="TCLT_0000449901"/>
</dbReference>
<dbReference type="AlphaFoldDB" id="A0A0N5CVZ4"/>
<accession>A0A0N5CVZ4</accession>
<dbReference type="Gene3D" id="1.20.1250.20">
    <property type="entry name" value="MFS general substrate transporter like domains"/>
    <property type="match status" value="1"/>
</dbReference>
<organism evidence="4">
    <name type="scientific">Thelazia callipaeda</name>
    <name type="common">Oriental eyeworm</name>
    <name type="synonym">Parasitic nematode</name>
    <dbReference type="NCBI Taxonomy" id="103827"/>
    <lineage>
        <taxon>Eukaryota</taxon>
        <taxon>Metazoa</taxon>
        <taxon>Ecdysozoa</taxon>
        <taxon>Nematoda</taxon>
        <taxon>Chromadorea</taxon>
        <taxon>Rhabditida</taxon>
        <taxon>Spirurina</taxon>
        <taxon>Spiruromorpha</taxon>
        <taxon>Thelazioidea</taxon>
        <taxon>Thelaziidae</taxon>
        <taxon>Thelazia</taxon>
    </lineage>
</organism>
<evidence type="ECO:0000256" key="1">
    <source>
        <dbReference type="SAM" id="Phobius"/>
    </source>
</evidence>
<dbReference type="OMA" id="MNTWPEN"/>
<feature type="transmembrane region" description="Helical" evidence="1">
    <location>
        <begin position="296"/>
        <end position="315"/>
    </location>
</feature>
<dbReference type="SUPFAM" id="SSF103473">
    <property type="entry name" value="MFS general substrate transporter"/>
    <property type="match status" value="1"/>
</dbReference>
<dbReference type="PANTHER" id="PTHR23516:SF23">
    <property type="entry name" value="MOLYBDATE-ANION TRANSPORTER"/>
    <property type="match status" value="1"/>
</dbReference>
<keyword evidence="3" id="KW-1185">Reference proteome</keyword>
<dbReference type="Proteomes" id="UP000276776">
    <property type="component" value="Unassembled WGS sequence"/>
</dbReference>
<keyword evidence="1" id="KW-0472">Membrane</keyword>
<feature type="transmembrane region" description="Helical" evidence="1">
    <location>
        <begin position="74"/>
        <end position="91"/>
    </location>
</feature>
<protein>
    <submittedName>
        <fullName evidence="4">MFS domain-containing protein</fullName>
    </submittedName>
</protein>
<feature type="transmembrane region" description="Helical" evidence="1">
    <location>
        <begin position="130"/>
        <end position="149"/>
    </location>
</feature>
<dbReference type="GO" id="GO:0015098">
    <property type="term" value="F:molybdate ion transmembrane transporter activity"/>
    <property type="evidence" value="ECO:0007669"/>
    <property type="project" value="InterPro"/>
</dbReference>
<feature type="transmembrane region" description="Helical" evidence="1">
    <location>
        <begin position="103"/>
        <end position="124"/>
    </location>
</feature>
<feature type="transmembrane region" description="Helical" evidence="1">
    <location>
        <begin position="161"/>
        <end position="183"/>
    </location>
</feature>
<dbReference type="InterPro" id="IPR036259">
    <property type="entry name" value="MFS_trans_sf"/>
</dbReference>
<feature type="transmembrane region" description="Helical" evidence="1">
    <location>
        <begin position="189"/>
        <end position="214"/>
    </location>
</feature>
<dbReference type="EMBL" id="UYYF01004290">
    <property type="protein sequence ID" value="VDN01606.1"/>
    <property type="molecule type" value="Genomic_DNA"/>
</dbReference>
<gene>
    <name evidence="2" type="ORF">TCLT_LOCUS4488</name>
</gene>
<feature type="transmembrane region" description="Helical" evidence="1">
    <location>
        <begin position="6"/>
        <end position="21"/>
    </location>
</feature>
<dbReference type="PANTHER" id="PTHR23516">
    <property type="entry name" value="SAM (S-ADENOSYL METHIONINE) TRANSPORTER"/>
    <property type="match status" value="1"/>
</dbReference>
<feature type="transmembrane region" description="Helical" evidence="1">
    <location>
        <begin position="381"/>
        <end position="400"/>
    </location>
</feature>
<keyword evidence="1" id="KW-0812">Transmembrane</keyword>
<evidence type="ECO:0000313" key="2">
    <source>
        <dbReference type="EMBL" id="VDN01606.1"/>
    </source>
</evidence>
<feature type="transmembrane region" description="Helical" evidence="1">
    <location>
        <begin position="322"/>
        <end position="341"/>
    </location>
</feature>
<name>A0A0N5CVZ4_THECL</name>
<feature type="transmembrane region" description="Helical" evidence="1">
    <location>
        <begin position="258"/>
        <end position="276"/>
    </location>
</feature>
<sequence length="433" mass="49352">MFFVWSFYLLLVICIIQYLYTRSKVSTNGDAKFRQFQIEYLLVYLLAVAGDWLQGPHVYALYDSYGMTKHEIELLFVAGFASSLIFGTFIASIADKYGRRSNCLLYSLLYGVACITIHFSNFWILTIGRIFSGISTSVLCSAFESWLIFEHNKRGFSKDLLSTVFSHAALGNSVVAIICGVIAQYAADIFGYVAPFDVSLAVLIMMAFCAMFCWTENYGSEKVILSEQFINAFNAIKNGKLLYKQMTQCEKVFLDQKILCLGLIQSLFEGAMYMFVLQWTPSLSDAYNGMVSHGYIFASFMVAVMIGSTIFRLIIKYQRPDSFLRFVLLLSAFCLITPTIWPKEAVIIFVAFILFEICIGIFWPAMGVMRGIYIHENTRATIMNFCRIPLNIIVIIILLQNLSRQNIFYCCAVFMVFASIIQQYLFQRFTLSV</sequence>
<dbReference type="STRING" id="103827.A0A0N5CVZ4"/>